<feature type="compositionally biased region" description="Acidic residues" evidence="1">
    <location>
        <begin position="87"/>
        <end position="97"/>
    </location>
</feature>
<feature type="compositionally biased region" description="Basic and acidic residues" evidence="1">
    <location>
        <begin position="75"/>
        <end position="86"/>
    </location>
</feature>
<keyword evidence="4" id="KW-1185">Reference proteome</keyword>
<sequence length="305" mass="33626">MKNILSVCGMLTLICVSSFSQAHISPTASDIEDHDKDGMPDWWEHYFSDGRSEKLDPARDDSGEDPDGDSLLNIDEFRYGTHPFEKDTDEDSLDDGEEVHQHRTNPAIADTDGGGRPDGYEVTNGADPLSPGDDHSSVITASVSLRPGWNLISFPVSPPAVSIHEILAPISGSYSAVWSYRNGKWKLYDPDKPGLSDLTTMEAGWGYWINMKHSGMLTISGSAAPKSVDLEDGWNLVGYNSPHSQPVKNVLSSINGKYLSIWVFINGTWKAYDPLHPEFSDLTTMEPGYGYWINAGTRVCTWILP</sequence>
<dbReference type="KEGG" id="dmm:dnm_070910"/>
<evidence type="ECO:0000313" key="3">
    <source>
        <dbReference type="EMBL" id="QTA91027.1"/>
    </source>
</evidence>
<dbReference type="AlphaFoldDB" id="A0A975BSP9"/>
<proteinExistence type="predicted"/>
<feature type="chain" id="PRO_5037169760" evidence="2">
    <location>
        <begin position="23"/>
        <end position="305"/>
    </location>
</feature>
<accession>A0A975BSP9</accession>
<reference evidence="3" key="1">
    <citation type="journal article" date="2021" name="Microb. Physiol.">
        <title>Proteogenomic Insights into the Physiology of Marine, Sulfate-Reducing, Filamentous Desulfonema limicola and Desulfonema magnum.</title>
        <authorList>
            <person name="Schnaars V."/>
            <person name="Wohlbrand L."/>
            <person name="Scheve S."/>
            <person name="Hinrichs C."/>
            <person name="Reinhardt R."/>
            <person name="Rabus R."/>
        </authorList>
    </citation>
    <scope>NUCLEOTIDE SEQUENCE</scope>
    <source>
        <strain evidence="3">4be13</strain>
    </source>
</reference>
<gene>
    <name evidence="3" type="ORF">dnm_070910</name>
</gene>
<dbReference type="PANTHER" id="PTHR37467">
    <property type="entry name" value="EXPORTED CALCIUM-BINDING GLYCOPROTEIN-RELATED"/>
    <property type="match status" value="1"/>
</dbReference>
<evidence type="ECO:0000256" key="2">
    <source>
        <dbReference type="SAM" id="SignalP"/>
    </source>
</evidence>
<feature type="region of interest" description="Disordered" evidence="1">
    <location>
        <begin position="53"/>
        <end position="134"/>
    </location>
</feature>
<dbReference type="PANTHER" id="PTHR37467:SF1">
    <property type="entry name" value="EXPORTED CALCIUM-BINDING GLYCOPROTEIN"/>
    <property type="match status" value="1"/>
</dbReference>
<dbReference type="RefSeq" id="WP_207678973.1">
    <property type="nucleotide sequence ID" value="NZ_CP061800.1"/>
</dbReference>
<dbReference type="EMBL" id="CP061800">
    <property type="protein sequence ID" value="QTA91027.1"/>
    <property type="molecule type" value="Genomic_DNA"/>
</dbReference>
<protein>
    <submittedName>
        <fullName evidence="3">Uncharacterized protein</fullName>
    </submittedName>
</protein>
<feature type="signal peptide" evidence="2">
    <location>
        <begin position="1"/>
        <end position="22"/>
    </location>
</feature>
<dbReference type="InterPro" id="IPR053180">
    <property type="entry name" value="Ca-binding_acidic-repeat"/>
</dbReference>
<evidence type="ECO:0000313" key="4">
    <source>
        <dbReference type="Proteomes" id="UP000663722"/>
    </source>
</evidence>
<dbReference type="Proteomes" id="UP000663722">
    <property type="component" value="Chromosome"/>
</dbReference>
<keyword evidence="2" id="KW-0732">Signal</keyword>
<evidence type="ECO:0000256" key="1">
    <source>
        <dbReference type="SAM" id="MobiDB-lite"/>
    </source>
</evidence>
<organism evidence="3 4">
    <name type="scientific">Desulfonema magnum</name>
    <dbReference type="NCBI Taxonomy" id="45655"/>
    <lineage>
        <taxon>Bacteria</taxon>
        <taxon>Pseudomonadati</taxon>
        <taxon>Thermodesulfobacteriota</taxon>
        <taxon>Desulfobacteria</taxon>
        <taxon>Desulfobacterales</taxon>
        <taxon>Desulfococcaceae</taxon>
        <taxon>Desulfonema</taxon>
    </lineage>
</organism>
<name>A0A975BSP9_9BACT</name>